<dbReference type="SUPFAM" id="SSF82171">
    <property type="entry name" value="DPP6 N-terminal domain-like"/>
    <property type="match status" value="1"/>
</dbReference>
<dbReference type="InterPro" id="IPR001375">
    <property type="entry name" value="Peptidase_S9_cat"/>
</dbReference>
<dbReference type="EC" id="3.4.14.5" evidence="4"/>
<sequence length="758" mass="83829">MRTFLLASTILMAATSAFAQSTPQPAAPPAATAPASSILTVERVFANPSLAGPVAKGVSLSPDGELVAFLRSRDDDVDVLDLWAAPVKGGEPFKLIDARALVPDAGELSEAEKARRERMRISQRGVVEYSWDEQGRYILAPLEGDVFLANRADGAVRRLTETAADEIDAKVSPKGSFVSFVRDQNLFLVNLETGAEQAVTTEGKDLITWATAEFIAQEELDRDTGYWWSPDERYIALQRTDESTVDVIPRLDITGGGASVISQRYPRAGRPNAVVELYIQDVQAGRRVKVDLGADNDIYLGRVNWAADGSVAYVQRLSRDQKRLDLLSVDPTTGAGRVIASQTSNAWVNVTHDFKALKDGNFIWSSEESGWRHLYLYNRDGRQLRAITRGDYPVKSLAGVNQDTGEVFFTASMRDGKEYPIEQQLFRAGYRRTAAPAEVTPRGGWWSASVNNTGTAYVGNYTDVNTPAQSALYGMDGRRVRWIEENRLQPGHPFWPYAERQQKPTFGTLQSHGETLVWQMTTPPGFDPSKRYPVVMQVYGGPSGGGVKNGWQPATNQLLTEAGYIVFRLDNRGEGDRSAAFKQALYLKMGQPEIEDQVIGADYLRSLPYVDADRIAMMGWSYGGFMSLMALTEPKMGLASALAGAPPTEWSLYDTAYTERYMSTPQGNVAGYAASDVLGRLDRLTGRLLLLHGMADDNVIFENTTRVLNALQEKSIPFETMLYPGQRHGVRGNDRQLHLWRTYLDFLDRTIGTRAPTN</sequence>
<evidence type="ECO:0000259" key="2">
    <source>
        <dbReference type="Pfam" id="PF00326"/>
    </source>
</evidence>
<dbReference type="Proteomes" id="UP001549313">
    <property type="component" value="Unassembled WGS sequence"/>
</dbReference>
<proteinExistence type="predicted"/>
<comment type="caution">
    <text evidence="4">The sequence shown here is derived from an EMBL/GenBank/DDBJ whole genome shotgun (WGS) entry which is preliminary data.</text>
</comment>
<feature type="domain" description="Dipeptidylpeptidase IV N-terminal" evidence="3">
    <location>
        <begin position="141"/>
        <end position="467"/>
    </location>
</feature>
<dbReference type="Gene3D" id="3.40.50.1820">
    <property type="entry name" value="alpha/beta hydrolase"/>
    <property type="match status" value="1"/>
</dbReference>
<dbReference type="Gene3D" id="2.140.10.30">
    <property type="entry name" value="Dipeptidylpeptidase IV, N-terminal domain"/>
    <property type="match status" value="1"/>
</dbReference>
<dbReference type="PANTHER" id="PTHR11731">
    <property type="entry name" value="PROTEASE FAMILY S9B,C DIPEPTIDYL-PEPTIDASE IV-RELATED"/>
    <property type="match status" value="1"/>
</dbReference>
<dbReference type="SUPFAM" id="SSF53474">
    <property type="entry name" value="alpha/beta-Hydrolases"/>
    <property type="match status" value="1"/>
</dbReference>
<accession>A0ABV2RE72</accession>
<evidence type="ECO:0000313" key="5">
    <source>
        <dbReference type="Proteomes" id="UP001549313"/>
    </source>
</evidence>
<organism evidence="4 5">
    <name type="scientific">Brevundimonas faecalis</name>
    <dbReference type="NCBI Taxonomy" id="947378"/>
    <lineage>
        <taxon>Bacteria</taxon>
        <taxon>Pseudomonadati</taxon>
        <taxon>Pseudomonadota</taxon>
        <taxon>Alphaproteobacteria</taxon>
        <taxon>Caulobacterales</taxon>
        <taxon>Caulobacteraceae</taxon>
        <taxon>Brevundimonas</taxon>
    </lineage>
</organism>
<dbReference type="InterPro" id="IPR002469">
    <property type="entry name" value="Peptidase_S9B_N"/>
</dbReference>
<dbReference type="Pfam" id="PF00930">
    <property type="entry name" value="DPPIV_N"/>
    <property type="match status" value="1"/>
</dbReference>
<gene>
    <name evidence="4" type="ORF">ABIE19_002825</name>
</gene>
<feature type="chain" id="PRO_5045807570" evidence="1">
    <location>
        <begin position="20"/>
        <end position="758"/>
    </location>
</feature>
<keyword evidence="1" id="KW-0732">Signal</keyword>
<name>A0ABV2RE72_9CAUL</name>
<dbReference type="PANTHER" id="PTHR11731:SF193">
    <property type="entry name" value="DIPEPTIDYL PEPTIDASE 9"/>
    <property type="match status" value="1"/>
</dbReference>
<feature type="domain" description="Peptidase S9 prolyl oligopeptidase catalytic" evidence="2">
    <location>
        <begin position="556"/>
        <end position="752"/>
    </location>
</feature>
<dbReference type="EMBL" id="JBEPTF010000004">
    <property type="protein sequence ID" value="MET4684876.1"/>
    <property type="molecule type" value="Genomic_DNA"/>
</dbReference>
<dbReference type="InterPro" id="IPR029058">
    <property type="entry name" value="AB_hydrolase_fold"/>
</dbReference>
<dbReference type="InterPro" id="IPR050278">
    <property type="entry name" value="Serine_Prot_S9B/DPPIV"/>
</dbReference>
<keyword evidence="4" id="KW-0378">Hydrolase</keyword>
<feature type="signal peptide" evidence="1">
    <location>
        <begin position="1"/>
        <end position="19"/>
    </location>
</feature>
<dbReference type="Pfam" id="PF00326">
    <property type="entry name" value="Peptidase_S9"/>
    <property type="match status" value="1"/>
</dbReference>
<evidence type="ECO:0000313" key="4">
    <source>
        <dbReference type="EMBL" id="MET4684876.1"/>
    </source>
</evidence>
<protein>
    <submittedName>
        <fullName evidence="4">Dipeptidyl-peptidase-4</fullName>
        <ecNumber evidence="4">3.4.14.5</ecNumber>
    </submittedName>
</protein>
<evidence type="ECO:0000259" key="3">
    <source>
        <dbReference type="Pfam" id="PF00930"/>
    </source>
</evidence>
<keyword evidence="5" id="KW-1185">Reference proteome</keyword>
<dbReference type="GO" id="GO:0008239">
    <property type="term" value="F:dipeptidyl-peptidase activity"/>
    <property type="evidence" value="ECO:0007669"/>
    <property type="project" value="UniProtKB-EC"/>
</dbReference>
<reference evidence="4 5" key="1">
    <citation type="submission" date="2024-06" db="EMBL/GenBank/DDBJ databases">
        <title>Sorghum-associated microbial communities from plants grown in Nebraska, USA.</title>
        <authorList>
            <person name="Schachtman D."/>
        </authorList>
    </citation>
    <scope>NUCLEOTIDE SEQUENCE [LARGE SCALE GENOMIC DNA]</scope>
    <source>
        <strain evidence="4 5">2814</strain>
    </source>
</reference>
<evidence type="ECO:0000256" key="1">
    <source>
        <dbReference type="SAM" id="SignalP"/>
    </source>
</evidence>